<name>A0A0A9A5F5_ARUDO</name>
<accession>A0A0A9A5F5</accession>
<protein>
    <submittedName>
        <fullName evidence="1">Uncharacterized protein</fullName>
    </submittedName>
</protein>
<reference evidence="1" key="1">
    <citation type="submission" date="2014-09" db="EMBL/GenBank/DDBJ databases">
        <authorList>
            <person name="Magalhaes I.L.F."/>
            <person name="Oliveira U."/>
            <person name="Santos F.R."/>
            <person name="Vidigal T.H.D.A."/>
            <person name="Brescovit A.D."/>
            <person name="Santos A.J."/>
        </authorList>
    </citation>
    <scope>NUCLEOTIDE SEQUENCE</scope>
    <source>
        <tissue evidence="1">Shoot tissue taken approximately 20 cm above the soil surface</tissue>
    </source>
</reference>
<sequence length="37" mass="4030">MRGRSNRQFRGAVANDRANDVVVVDGIQLRKTGTTAV</sequence>
<dbReference type="AlphaFoldDB" id="A0A0A9A5F5"/>
<organism evidence="1">
    <name type="scientific">Arundo donax</name>
    <name type="common">Giant reed</name>
    <name type="synonym">Donax arundinaceus</name>
    <dbReference type="NCBI Taxonomy" id="35708"/>
    <lineage>
        <taxon>Eukaryota</taxon>
        <taxon>Viridiplantae</taxon>
        <taxon>Streptophyta</taxon>
        <taxon>Embryophyta</taxon>
        <taxon>Tracheophyta</taxon>
        <taxon>Spermatophyta</taxon>
        <taxon>Magnoliopsida</taxon>
        <taxon>Liliopsida</taxon>
        <taxon>Poales</taxon>
        <taxon>Poaceae</taxon>
        <taxon>PACMAD clade</taxon>
        <taxon>Arundinoideae</taxon>
        <taxon>Arundineae</taxon>
        <taxon>Arundo</taxon>
    </lineage>
</organism>
<proteinExistence type="predicted"/>
<evidence type="ECO:0000313" key="1">
    <source>
        <dbReference type="EMBL" id="JAD42272.1"/>
    </source>
</evidence>
<reference evidence="1" key="2">
    <citation type="journal article" date="2015" name="Data Brief">
        <title>Shoot transcriptome of the giant reed, Arundo donax.</title>
        <authorList>
            <person name="Barrero R.A."/>
            <person name="Guerrero F.D."/>
            <person name="Moolhuijzen P."/>
            <person name="Goolsby J.A."/>
            <person name="Tidwell J."/>
            <person name="Bellgard S.E."/>
            <person name="Bellgard M.I."/>
        </authorList>
    </citation>
    <scope>NUCLEOTIDE SEQUENCE</scope>
    <source>
        <tissue evidence="1">Shoot tissue taken approximately 20 cm above the soil surface</tissue>
    </source>
</reference>
<dbReference type="EMBL" id="GBRH01255623">
    <property type="protein sequence ID" value="JAD42272.1"/>
    <property type="molecule type" value="Transcribed_RNA"/>
</dbReference>